<comment type="caution">
    <text evidence="1">The sequence shown here is derived from an EMBL/GenBank/DDBJ whole genome shotgun (WGS) entry which is preliminary data.</text>
</comment>
<dbReference type="Proteomes" id="UP000322524">
    <property type="component" value="Unassembled WGS sequence"/>
</dbReference>
<reference evidence="1 2" key="1">
    <citation type="submission" date="2019-08" db="EMBL/GenBank/DDBJ databases">
        <title>Bacillus genomes from the desert of Cuatro Cienegas, Coahuila.</title>
        <authorList>
            <person name="Olmedo-Alvarez G."/>
        </authorList>
    </citation>
    <scope>NUCLEOTIDE SEQUENCE [LARGE SCALE GENOMIC DNA]</scope>
    <source>
        <strain evidence="1 2">CH28_1T</strain>
    </source>
</reference>
<dbReference type="EMBL" id="VTEV01000017">
    <property type="protein sequence ID" value="TYS59366.1"/>
    <property type="molecule type" value="Genomic_DNA"/>
</dbReference>
<dbReference type="RefSeq" id="WP_148990317.1">
    <property type="nucleotide sequence ID" value="NZ_VTEV01000017.1"/>
</dbReference>
<dbReference type="OrthoDB" id="2444042at2"/>
<evidence type="ECO:0000313" key="1">
    <source>
        <dbReference type="EMBL" id="TYS59366.1"/>
    </source>
</evidence>
<evidence type="ECO:0000313" key="2">
    <source>
        <dbReference type="Proteomes" id="UP000322524"/>
    </source>
</evidence>
<protein>
    <recommendedName>
        <fullName evidence="3">DUF2357 domain-containing protein</fullName>
    </recommendedName>
</protein>
<gene>
    <name evidence="1" type="ORF">FZC76_22420</name>
</gene>
<sequence>MAIHCNGKDLPITIAINHDNGVDKIFENIYPYSAYIKQDSYIVLFEGLNTSIKFYVDDPEHFDQDARIEIQTSRYDTSDTQETLVYPLSLDSNINLMYKHSADDTFPWRMGTYFLHVHYKGQTYTTAFLVKPLYLSTEQVLSVHSYLESKIEGIIYDLIYSNESLTDQGEKILTNWYYDYARYITNQKESIFYFLMSLEKQPLSHLISSNEISLLPGRMNRRSIKWSTTNNGLAKNSGIGEETYYYNRVKKVDYNHNANRWMKNILSCWSVELHHVIETISNSHSDVQKKLSSLRQKIADLHERKTYLNTKREVSKTTKIDIWSQISIIEKEIQKHFEISKQQENWIIQLRSIFSRMIYLINNSFLKEVERGKIKPILKNNNYYQLNIIYEKSKLYQQKEADNKQFMKILKPFWQIYEYYCLFSVMDSLKKIGFQIKKGFEPNFIELYHQSMIPPETFFELENDRAIIHCWYDKYHGDKFAAEQNGELFFAGQEKKRPDIKLDLYEKKENGELLFISSLILDAKFRKLANMHNEDYATTTYQQLTSYYNFFYLGKNRKSPRGQVVQQVICLYGSEKGTNVKKTVEPLLYIQLFPNIKENGEIETKGEKEVLEELHYWLEEFIPSPLVY</sequence>
<dbReference type="AlphaFoldDB" id="A0A5D4SCG8"/>
<name>A0A5D4SCG8_9BACI</name>
<organism evidence="1 2">
    <name type="scientific">Sutcliffiella horikoshii</name>
    <dbReference type="NCBI Taxonomy" id="79883"/>
    <lineage>
        <taxon>Bacteria</taxon>
        <taxon>Bacillati</taxon>
        <taxon>Bacillota</taxon>
        <taxon>Bacilli</taxon>
        <taxon>Bacillales</taxon>
        <taxon>Bacillaceae</taxon>
        <taxon>Sutcliffiella</taxon>
    </lineage>
</organism>
<accession>A0A5D4SCG8</accession>
<proteinExistence type="predicted"/>
<evidence type="ECO:0008006" key="3">
    <source>
        <dbReference type="Google" id="ProtNLM"/>
    </source>
</evidence>